<dbReference type="SUPFAM" id="SSF75217">
    <property type="entry name" value="alpha/beta knot"/>
    <property type="match status" value="1"/>
</dbReference>
<feature type="domain" description="Ribosomal RNA small subunit methyltransferase E methyltransferase" evidence="11">
    <location>
        <begin position="76"/>
        <end position="234"/>
    </location>
</feature>
<dbReference type="InterPro" id="IPR006700">
    <property type="entry name" value="RsmE"/>
</dbReference>
<evidence type="ECO:0000256" key="2">
    <source>
        <dbReference type="ARBA" id="ARBA00005528"/>
    </source>
</evidence>
<dbReference type="CDD" id="cd18084">
    <property type="entry name" value="RsmE-like"/>
    <property type="match status" value="1"/>
</dbReference>
<evidence type="ECO:0000259" key="12">
    <source>
        <dbReference type="Pfam" id="PF20260"/>
    </source>
</evidence>
<evidence type="ECO:0000256" key="5">
    <source>
        <dbReference type="ARBA" id="ARBA00022552"/>
    </source>
</evidence>
<feature type="domain" description="Ribosomal RNA small subunit methyltransferase E PUA-like" evidence="12">
    <location>
        <begin position="20"/>
        <end position="66"/>
    </location>
</feature>
<dbReference type="InterPro" id="IPR029026">
    <property type="entry name" value="tRNA_m1G_MTases_N"/>
</dbReference>
<organism evidence="13">
    <name type="scientific">marine sediment metagenome</name>
    <dbReference type="NCBI Taxonomy" id="412755"/>
    <lineage>
        <taxon>unclassified sequences</taxon>
        <taxon>metagenomes</taxon>
        <taxon>ecological metagenomes</taxon>
    </lineage>
</organism>
<evidence type="ECO:0000256" key="4">
    <source>
        <dbReference type="ARBA" id="ARBA00022490"/>
    </source>
</evidence>
<keyword evidence="5" id="KW-0698">rRNA processing</keyword>
<comment type="catalytic activity">
    <reaction evidence="10">
        <text>uridine(1498) in 16S rRNA + S-adenosyl-L-methionine = N(3)-methyluridine(1498) in 16S rRNA + S-adenosyl-L-homocysteine + H(+)</text>
        <dbReference type="Rhea" id="RHEA:42920"/>
        <dbReference type="Rhea" id="RHEA-COMP:10283"/>
        <dbReference type="Rhea" id="RHEA-COMP:10284"/>
        <dbReference type="ChEBI" id="CHEBI:15378"/>
        <dbReference type="ChEBI" id="CHEBI:57856"/>
        <dbReference type="ChEBI" id="CHEBI:59789"/>
        <dbReference type="ChEBI" id="CHEBI:65315"/>
        <dbReference type="ChEBI" id="CHEBI:74502"/>
        <dbReference type="EC" id="2.1.1.193"/>
    </reaction>
</comment>
<dbReference type="AlphaFoldDB" id="A0A0F9W946"/>
<evidence type="ECO:0000256" key="9">
    <source>
        <dbReference type="ARBA" id="ARBA00025699"/>
    </source>
</evidence>
<dbReference type="InterPro" id="IPR029028">
    <property type="entry name" value="Alpha/beta_knot_MTases"/>
</dbReference>
<dbReference type="EMBL" id="LAZR01000008">
    <property type="protein sequence ID" value="KKO08798.1"/>
    <property type="molecule type" value="Genomic_DNA"/>
</dbReference>
<dbReference type="InterPro" id="IPR046887">
    <property type="entry name" value="RsmE_PUA-like"/>
</dbReference>
<dbReference type="Gene3D" id="3.40.1280.10">
    <property type="match status" value="1"/>
</dbReference>
<dbReference type="NCBIfam" id="NF008692">
    <property type="entry name" value="PRK11713.1-5"/>
    <property type="match status" value="1"/>
</dbReference>
<comment type="caution">
    <text evidence="13">The sequence shown here is derived from an EMBL/GenBank/DDBJ whole genome shotgun (WGS) entry which is preliminary data.</text>
</comment>
<evidence type="ECO:0000259" key="11">
    <source>
        <dbReference type="Pfam" id="PF04452"/>
    </source>
</evidence>
<evidence type="ECO:0000256" key="6">
    <source>
        <dbReference type="ARBA" id="ARBA00022603"/>
    </source>
</evidence>
<keyword evidence="4" id="KW-0963">Cytoplasm</keyword>
<dbReference type="PIRSF" id="PIRSF015601">
    <property type="entry name" value="MTase_slr0722"/>
    <property type="match status" value="1"/>
</dbReference>
<dbReference type="NCBIfam" id="TIGR00046">
    <property type="entry name" value="RsmE family RNA methyltransferase"/>
    <property type="match status" value="1"/>
</dbReference>
<comment type="function">
    <text evidence="9">Specifically methylates the N3 position of the uracil ring of uridine 1498 (m3U1498) in 16S rRNA. Acts on the fully assembled 30S ribosomal subunit.</text>
</comment>
<evidence type="ECO:0000256" key="3">
    <source>
        <dbReference type="ARBA" id="ARBA00012328"/>
    </source>
</evidence>
<dbReference type="GO" id="GO:0070475">
    <property type="term" value="P:rRNA base methylation"/>
    <property type="evidence" value="ECO:0007669"/>
    <property type="project" value="TreeGrafter"/>
</dbReference>
<proteinExistence type="inferred from homology"/>
<dbReference type="Pfam" id="PF20260">
    <property type="entry name" value="PUA_4"/>
    <property type="match status" value="1"/>
</dbReference>
<accession>A0A0F9W946</accession>
<sequence length="240" mass="25846">MRLSRFYTDHALVPDTDVVLDGDQAHYLGKVLRVKPGQHCLLFNGADGEFLAEVTDVNKRDVRLRLLERRKSTPDSSLAVHLGLGLSRGERMDYAIQKATELGVTEITPLFTEFSEVKLSNERADKRAAHWQKVAVSASEQCGRSSVPVIHSPMPLTEWVTAVPAGQGFLLDHTGSAGFSGAAPDAVCLLVGPEGGTSDTEKSLAIAAGFATVKLGPRVLRTETAPVVALTALQLQWGDF</sequence>
<dbReference type="InterPro" id="IPR046886">
    <property type="entry name" value="RsmE_MTase_dom"/>
</dbReference>
<dbReference type="Pfam" id="PF04452">
    <property type="entry name" value="Methyltrans_RNA"/>
    <property type="match status" value="1"/>
</dbReference>
<keyword evidence="7" id="KW-0808">Transferase</keyword>
<reference evidence="13" key="1">
    <citation type="journal article" date="2015" name="Nature">
        <title>Complex archaea that bridge the gap between prokaryotes and eukaryotes.</title>
        <authorList>
            <person name="Spang A."/>
            <person name="Saw J.H."/>
            <person name="Jorgensen S.L."/>
            <person name="Zaremba-Niedzwiedzka K."/>
            <person name="Martijn J."/>
            <person name="Lind A.E."/>
            <person name="van Eijk R."/>
            <person name="Schleper C."/>
            <person name="Guy L."/>
            <person name="Ettema T.J."/>
        </authorList>
    </citation>
    <scope>NUCLEOTIDE SEQUENCE</scope>
</reference>
<dbReference type="GO" id="GO:0070042">
    <property type="term" value="F:rRNA (uridine-N3-)-methyltransferase activity"/>
    <property type="evidence" value="ECO:0007669"/>
    <property type="project" value="TreeGrafter"/>
</dbReference>
<protein>
    <recommendedName>
        <fullName evidence="3">16S rRNA (uracil(1498)-N(3))-methyltransferase</fullName>
        <ecNumber evidence="3">2.1.1.193</ecNumber>
    </recommendedName>
</protein>
<dbReference type="InterPro" id="IPR015947">
    <property type="entry name" value="PUA-like_sf"/>
</dbReference>
<comment type="subcellular location">
    <subcellularLocation>
        <location evidence="1">Cytoplasm</location>
    </subcellularLocation>
</comment>
<evidence type="ECO:0000256" key="8">
    <source>
        <dbReference type="ARBA" id="ARBA00022691"/>
    </source>
</evidence>
<dbReference type="Gene3D" id="2.40.240.20">
    <property type="entry name" value="Hypothetical PUA domain-like, domain 1"/>
    <property type="match status" value="1"/>
</dbReference>
<name>A0A0F9W946_9ZZZZ</name>
<evidence type="ECO:0000256" key="7">
    <source>
        <dbReference type="ARBA" id="ARBA00022679"/>
    </source>
</evidence>
<keyword evidence="6" id="KW-0489">Methyltransferase</keyword>
<evidence type="ECO:0000256" key="1">
    <source>
        <dbReference type="ARBA" id="ARBA00004496"/>
    </source>
</evidence>
<gene>
    <name evidence="13" type="ORF">LCGC14_0039170</name>
</gene>
<dbReference type="EC" id="2.1.1.193" evidence="3"/>
<dbReference type="SUPFAM" id="SSF88697">
    <property type="entry name" value="PUA domain-like"/>
    <property type="match status" value="1"/>
</dbReference>
<keyword evidence="8" id="KW-0949">S-adenosyl-L-methionine</keyword>
<comment type="similarity">
    <text evidence="2">Belongs to the RNA methyltransferase RsmE family.</text>
</comment>
<dbReference type="GO" id="GO:0005737">
    <property type="term" value="C:cytoplasm"/>
    <property type="evidence" value="ECO:0007669"/>
    <property type="project" value="UniProtKB-SubCell"/>
</dbReference>
<evidence type="ECO:0000313" key="13">
    <source>
        <dbReference type="EMBL" id="KKO08798.1"/>
    </source>
</evidence>
<dbReference type="PANTHER" id="PTHR30027">
    <property type="entry name" value="RIBOSOMAL RNA SMALL SUBUNIT METHYLTRANSFERASE E"/>
    <property type="match status" value="1"/>
</dbReference>
<evidence type="ECO:0000256" key="10">
    <source>
        <dbReference type="ARBA" id="ARBA00047944"/>
    </source>
</evidence>
<dbReference type="PANTHER" id="PTHR30027:SF3">
    <property type="entry name" value="16S RRNA (URACIL(1498)-N(3))-METHYLTRANSFERASE"/>
    <property type="match status" value="1"/>
</dbReference>